<evidence type="ECO:0000313" key="2">
    <source>
        <dbReference type="EMBL" id="SPO02594.1"/>
    </source>
</evidence>
<feature type="chain" id="PRO_5042196307" evidence="1">
    <location>
        <begin position="23"/>
        <end position="318"/>
    </location>
</feature>
<organism evidence="2 3">
    <name type="scientific">Cephalotrichum gorgonifer</name>
    <dbReference type="NCBI Taxonomy" id="2041049"/>
    <lineage>
        <taxon>Eukaryota</taxon>
        <taxon>Fungi</taxon>
        <taxon>Dikarya</taxon>
        <taxon>Ascomycota</taxon>
        <taxon>Pezizomycotina</taxon>
        <taxon>Sordariomycetes</taxon>
        <taxon>Hypocreomycetidae</taxon>
        <taxon>Microascales</taxon>
        <taxon>Microascaceae</taxon>
        <taxon>Cephalotrichum</taxon>
    </lineage>
</organism>
<keyword evidence="1" id="KW-0732">Signal</keyword>
<sequence>MLVAYVHALKCLRVLLADRVTAQTPDTLCAIYIVMLCQSWIGNPDDKLVGHSEAVVHILNCIAVNRWKGHFENQLFMTLSLSVLPESIYNPAIRPGPWFQRIVDNFSVYKTTSQKNGGPGPAVGVLTLMRLVEFVRDQQGDIGDIQAGYDAMFHQTAQARENLARMFASQGSHRNNPGNPNPMVPGGAEMEKIRLLCQAQYALLLSATMLVNGVLSAIMPSNAEIPKQVAGYPDELVELTRQTAKYKPIGSGFMPTCLLMACATTTDRSHMAKMTGALAEYGTGAMESKWGYWASQMRSQFQDMRFKMSLMRLEGSLV</sequence>
<protein>
    <submittedName>
        <fullName evidence="2">Uncharacterized protein</fullName>
    </submittedName>
</protein>
<dbReference type="Proteomes" id="UP001187682">
    <property type="component" value="Unassembled WGS sequence"/>
</dbReference>
<dbReference type="AlphaFoldDB" id="A0AAE8SVM0"/>
<feature type="signal peptide" evidence="1">
    <location>
        <begin position="1"/>
        <end position="22"/>
    </location>
</feature>
<gene>
    <name evidence="2" type="ORF">DNG_05267</name>
</gene>
<accession>A0AAE8SVM0</accession>
<comment type="caution">
    <text evidence="2">The sequence shown here is derived from an EMBL/GenBank/DDBJ whole genome shotgun (WGS) entry which is preliminary data.</text>
</comment>
<keyword evidence="3" id="KW-1185">Reference proteome</keyword>
<evidence type="ECO:0000256" key="1">
    <source>
        <dbReference type="SAM" id="SignalP"/>
    </source>
</evidence>
<evidence type="ECO:0000313" key="3">
    <source>
        <dbReference type="Proteomes" id="UP001187682"/>
    </source>
</evidence>
<proteinExistence type="predicted"/>
<dbReference type="EMBL" id="ONZQ02000006">
    <property type="protein sequence ID" value="SPO02594.1"/>
    <property type="molecule type" value="Genomic_DNA"/>
</dbReference>
<name>A0AAE8SVM0_9PEZI</name>
<reference evidence="2" key="1">
    <citation type="submission" date="2018-03" db="EMBL/GenBank/DDBJ databases">
        <authorList>
            <person name="Guldener U."/>
        </authorList>
    </citation>
    <scope>NUCLEOTIDE SEQUENCE</scope>
</reference>